<gene>
    <name evidence="1" type="ORF">F5144DRAFT_559938</name>
</gene>
<dbReference type="Proteomes" id="UP000724584">
    <property type="component" value="Unassembled WGS sequence"/>
</dbReference>
<sequence>MHRYTTTLSSRRALLSTLVALNPDTFAERDSKEDRTGLSREGMAWADPILKPSGSRTAWEGAMREALNEVQAREPTAIVAEESFRAARPGPFSAQWNEKYKGGDCYWSPFMSEGIYMASKIKVEASLSGRRVSESPGLSNLQHVGKQPIEAVRETYNDVDKGPV</sequence>
<organism evidence="1 2">
    <name type="scientific">Chaetomium tenue</name>
    <dbReference type="NCBI Taxonomy" id="1854479"/>
    <lineage>
        <taxon>Eukaryota</taxon>
        <taxon>Fungi</taxon>
        <taxon>Dikarya</taxon>
        <taxon>Ascomycota</taxon>
        <taxon>Pezizomycotina</taxon>
        <taxon>Sordariomycetes</taxon>
        <taxon>Sordariomycetidae</taxon>
        <taxon>Sordariales</taxon>
        <taxon>Chaetomiaceae</taxon>
        <taxon>Chaetomium</taxon>
    </lineage>
</organism>
<reference evidence="1 2" key="1">
    <citation type="journal article" date="2021" name="Nat. Commun.">
        <title>Genetic determinants of endophytism in the Arabidopsis root mycobiome.</title>
        <authorList>
            <person name="Mesny F."/>
            <person name="Miyauchi S."/>
            <person name="Thiergart T."/>
            <person name="Pickel B."/>
            <person name="Atanasova L."/>
            <person name="Karlsson M."/>
            <person name="Huettel B."/>
            <person name="Barry K.W."/>
            <person name="Haridas S."/>
            <person name="Chen C."/>
            <person name="Bauer D."/>
            <person name="Andreopoulos W."/>
            <person name="Pangilinan J."/>
            <person name="LaButti K."/>
            <person name="Riley R."/>
            <person name="Lipzen A."/>
            <person name="Clum A."/>
            <person name="Drula E."/>
            <person name="Henrissat B."/>
            <person name="Kohler A."/>
            <person name="Grigoriev I.V."/>
            <person name="Martin F.M."/>
            <person name="Hacquard S."/>
        </authorList>
    </citation>
    <scope>NUCLEOTIDE SEQUENCE [LARGE SCALE GENOMIC DNA]</scope>
    <source>
        <strain evidence="1 2">MPI-SDFR-AT-0079</strain>
    </source>
</reference>
<proteinExistence type="predicted"/>
<protein>
    <submittedName>
        <fullName evidence="1">Uncharacterized protein</fullName>
    </submittedName>
</protein>
<accession>A0ACB7PER3</accession>
<name>A0ACB7PER3_9PEZI</name>
<dbReference type="EMBL" id="JAGIZQ010000002">
    <property type="protein sequence ID" value="KAH6640306.1"/>
    <property type="molecule type" value="Genomic_DNA"/>
</dbReference>
<comment type="caution">
    <text evidence="1">The sequence shown here is derived from an EMBL/GenBank/DDBJ whole genome shotgun (WGS) entry which is preliminary data.</text>
</comment>
<keyword evidence="2" id="KW-1185">Reference proteome</keyword>
<evidence type="ECO:0000313" key="1">
    <source>
        <dbReference type="EMBL" id="KAH6640306.1"/>
    </source>
</evidence>
<evidence type="ECO:0000313" key="2">
    <source>
        <dbReference type="Proteomes" id="UP000724584"/>
    </source>
</evidence>